<dbReference type="EMBL" id="CP036289">
    <property type="protein sequence ID" value="QDU73099.1"/>
    <property type="molecule type" value="Genomic_DNA"/>
</dbReference>
<gene>
    <name evidence="2" type="primary">tolB</name>
    <name evidence="2" type="ORF">Pan97_00660</name>
</gene>
<dbReference type="RefSeq" id="WP_144969644.1">
    <property type="nucleotide sequence ID" value="NZ_CP036289.1"/>
</dbReference>
<dbReference type="Proteomes" id="UP000318626">
    <property type="component" value="Chromosome"/>
</dbReference>
<dbReference type="OrthoDB" id="9802240at2"/>
<dbReference type="InterPro" id="IPR015943">
    <property type="entry name" value="WD40/YVTN_repeat-like_dom_sf"/>
</dbReference>
<evidence type="ECO:0000313" key="3">
    <source>
        <dbReference type="Proteomes" id="UP000318626"/>
    </source>
</evidence>
<dbReference type="Gene3D" id="2.130.10.10">
    <property type="entry name" value="YVTN repeat-like/Quinoprotein amine dehydrogenase"/>
    <property type="match status" value="1"/>
</dbReference>
<dbReference type="SUPFAM" id="SSF50969">
    <property type="entry name" value="YVTN repeat-like/Quinoprotein amine dehydrogenase"/>
    <property type="match status" value="1"/>
</dbReference>
<feature type="chain" id="PRO_5021912364" evidence="1">
    <location>
        <begin position="37"/>
        <end position="268"/>
    </location>
</feature>
<protein>
    <submittedName>
        <fullName evidence="2">Protein TolB</fullName>
    </submittedName>
</protein>
<keyword evidence="1" id="KW-0732">Signal</keyword>
<evidence type="ECO:0000256" key="1">
    <source>
        <dbReference type="SAM" id="SignalP"/>
    </source>
</evidence>
<dbReference type="AlphaFoldDB" id="A0A518C1J5"/>
<keyword evidence="3" id="KW-1185">Reference proteome</keyword>
<proteinExistence type="predicted"/>
<reference evidence="3" key="1">
    <citation type="submission" date="2019-02" db="EMBL/GenBank/DDBJ databases">
        <title>Deep-cultivation of Planctomycetes and their phenomic and genomic characterization uncovers novel biology.</title>
        <authorList>
            <person name="Wiegand S."/>
            <person name="Jogler M."/>
            <person name="Boedeker C."/>
            <person name="Pinto D."/>
            <person name="Vollmers J."/>
            <person name="Rivas-Marin E."/>
            <person name="Kohn T."/>
            <person name="Peeters S.H."/>
            <person name="Heuer A."/>
            <person name="Rast P."/>
            <person name="Oberbeckmann S."/>
            <person name="Bunk B."/>
            <person name="Jeske O."/>
            <person name="Meyerdierks A."/>
            <person name="Storesund J.E."/>
            <person name="Kallscheuer N."/>
            <person name="Luecker S."/>
            <person name="Lage O.M."/>
            <person name="Pohl T."/>
            <person name="Merkel B.J."/>
            <person name="Hornburger P."/>
            <person name="Mueller R.-W."/>
            <person name="Bruemmer F."/>
            <person name="Labrenz M."/>
            <person name="Spormann A.M."/>
            <person name="Op den Camp H."/>
            <person name="Overmann J."/>
            <person name="Amann R."/>
            <person name="Jetten M.S.M."/>
            <person name="Mascher T."/>
            <person name="Medema M.H."/>
            <person name="Devos D.P."/>
            <person name="Kaster A.-K."/>
            <person name="Ovreas L."/>
            <person name="Rohde M."/>
            <person name="Galperin M.Y."/>
            <person name="Jogler C."/>
        </authorList>
    </citation>
    <scope>NUCLEOTIDE SEQUENCE [LARGE SCALE GENOMIC DNA]</scope>
    <source>
        <strain evidence="3">Pan97</strain>
    </source>
</reference>
<evidence type="ECO:0000313" key="2">
    <source>
        <dbReference type="EMBL" id="QDU73099.1"/>
    </source>
</evidence>
<dbReference type="KEGG" id="bvo:Pan97_00660"/>
<feature type="signal peptide" evidence="1">
    <location>
        <begin position="1"/>
        <end position="36"/>
    </location>
</feature>
<dbReference type="InterPro" id="IPR011044">
    <property type="entry name" value="Quino_amine_DH_bsu"/>
</dbReference>
<name>A0A518C1J5_9BACT</name>
<organism evidence="2 3">
    <name type="scientific">Bremerella volcania</name>
    <dbReference type="NCBI Taxonomy" id="2527984"/>
    <lineage>
        <taxon>Bacteria</taxon>
        <taxon>Pseudomonadati</taxon>
        <taxon>Planctomycetota</taxon>
        <taxon>Planctomycetia</taxon>
        <taxon>Pirellulales</taxon>
        <taxon>Pirellulaceae</taxon>
        <taxon>Bremerella</taxon>
    </lineage>
</organism>
<accession>A0A518C1J5</accession>
<sequence precursor="true">MKTLTQKHNSFRFSRYLAATAIWTCLLSWSCLDLHAEEPEGPEFKYDPDKALVFKPNPRQESVQPYTSLSSDGKMRAEAGYRKVRVLSVADNTLLYEFATPNQAMAAAFSPDLKTIAFVDSDNLSSGSIIYTRELETGKQSKIGSCLGSIMWLTFSGDGKRLAGVSIYGPIPGVLAKKRFKRDLGGEVTVFDVSTQDDLLTIAYIVPERLTPKNGDKVAPYLPTHIALDHDGSTLLLASTSGLIKVIDVETGDNRISIELDMSAKPKE</sequence>